<protein>
    <recommendedName>
        <fullName evidence="2">Reelin domain-containing protein</fullName>
    </recommendedName>
</protein>
<feature type="non-terminal residue" evidence="1">
    <location>
        <position position="137"/>
    </location>
</feature>
<proteinExistence type="predicted"/>
<dbReference type="NCBIfam" id="NF041895">
    <property type="entry name" value="choice_anch_V"/>
    <property type="match status" value="1"/>
</dbReference>
<organism evidence="1">
    <name type="scientific">marine metagenome</name>
    <dbReference type="NCBI Taxonomy" id="408172"/>
    <lineage>
        <taxon>unclassified sequences</taxon>
        <taxon>metagenomes</taxon>
        <taxon>ecological metagenomes</taxon>
    </lineage>
</organism>
<gene>
    <name evidence="1" type="ORF">METZ01_LOCUS302694</name>
</gene>
<dbReference type="AlphaFoldDB" id="A0A382MMI2"/>
<evidence type="ECO:0008006" key="2">
    <source>
        <dbReference type="Google" id="ProtNLM"/>
    </source>
</evidence>
<reference evidence="1" key="1">
    <citation type="submission" date="2018-05" db="EMBL/GenBank/DDBJ databases">
        <authorList>
            <person name="Lanie J.A."/>
            <person name="Ng W.-L."/>
            <person name="Kazmierczak K.M."/>
            <person name="Andrzejewski T.M."/>
            <person name="Davidsen T.M."/>
            <person name="Wayne K.J."/>
            <person name="Tettelin H."/>
            <person name="Glass J.I."/>
            <person name="Rusch D."/>
            <person name="Podicherti R."/>
            <person name="Tsui H.-C.T."/>
            <person name="Winkler M.E."/>
        </authorList>
    </citation>
    <scope>NUCLEOTIDE SEQUENCE</scope>
</reference>
<sequence length="137" mass="13891">MSTSTHRVRHILIGLLVVLLIAGSSQARPVGITGDEAEGGTDVAKTGCTCHSGNAIAPDDSVTVMIADVPYNFASEQVYSLRIEIIGGPEIGGTASAGFSLRVSDGTLSAGAGYEDMVQNGDDGATLTHTEAGSNPT</sequence>
<name>A0A382MMI2_9ZZZZ</name>
<accession>A0A382MMI2</accession>
<dbReference type="EMBL" id="UINC01094526">
    <property type="protein sequence ID" value="SVC49840.1"/>
    <property type="molecule type" value="Genomic_DNA"/>
</dbReference>
<evidence type="ECO:0000313" key="1">
    <source>
        <dbReference type="EMBL" id="SVC49840.1"/>
    </source>
</evidence>